<keyword evidence="21" id="KW-1185">Reference proteome</keyword>
<evidence type="ECO:0000256" key="16">
    <source>
        <dbReference type="SAM" id="MobiDB-lite"/>
    </source>
</evidence>
<dbReference type="Pfam" id="PF02896">
    <property type="entry name" value="PEP-utilizers_C"/>
    <property type="match status" value="1"/>
</dbReference>
<feature type="compositionally biased region" description="Basic residues" evidence="16">
    <location>
        <begin position="801"/>
        <end position="811"/>
    </location>
</feature>
<dbReference type="PANTHER" id="PTHR43030:SF1">
    <property type="entry name" value="PHOSPHOENOLPYRUVATE SYNTHASE"/>
    <property type="match status" value="1"/>
</dbReference>
<dbReference type="AlphaFoldDB" id="A0A4R4E1I2"/>
<evidence type="ECO:0000256" key="9">
    <source>
        <dbReference type="ARBA" id="ARBA00022741"/>
    </source>
</evidence>
<reference evidence="20 21" key="1">
    <citation type="submission" date="2019-03" db="EMBL/GenBank/DDBJ databases">
        <authorList>
            <person name="Kim M.K.M."/>
        </authorList>
    </citation>
    <scope>NUCLEOTIDE SEQUENCE [LARGE SCALE GENOMIC DNA]</scope>
    <source>
        <strain evidence="20 21">17J68-15</strain>
    </source>
</reference>
<dbReference type="Gene3D" id="3.50.30.10">
    <property type="entry name" value="Phosphohistidine domain"/>
    <property type="match status" value="1"/>
</dbReference>
<dbReference type="InterPro" id="IPR013815">
    <property type="entry name" value="ATP_grasp_subdomain_1"/>
</dbReference>
<keyword evidence="11 15" id="KW-0067">ATP-binding</keyword>
<evidence type="ECO:0000313" key="21">
    <source>
        <dbReference type="Proteomes" id="UP000295164"/>
    </source>
</evidence>
<keyword evidence="7 15" id="KW-0808">Transferase</keyword>
<dbReference type="InterPro" id="IPR018274">
    <property type="entry name" value="PEP_util_AS"/>
</dbReference>
<keyword evidence="10 15" id="KW-0418">Kinase</keyword>
<evidence type="ECO:0000256" key="2">
    <source>
        <dbReference type="ARBA" id="ARBA00002988"/>
    </source>
</evidence>
<keyword evidence="12 15" id="KW-0460">Magnesium</keyword>
<dbReference type="PROSITE" id="PS00370">
    <property type="entry name" value="PEP_ENZYMES_PHOS_SITE"/>
    <property type="match status" value="1"/>
</dbReference>
<dbReference type="PANTHER" id="PTHR43030">
    <property type="entry name" value="PHOSPHOENOLPYRUVATE SYNTHASE"/>
    <property type="match status" value="1"/>
</dbReference>
<dbReference type="PROSITE" id="PS00742">
    <property type="entry name" value="PEP_ENZYMES_2"/>
    <property type="match status" value="1"/>
</dbReference>
<evidence type="ECO:0000256" key="15">
    <source>
        <dbReference type="PIRNR" id="PIRNR000854"/>
    </source>
</evidence>
<dbReference type="GO" id="GO:0008986">
    <property type="term" value="F:pyruvate, water dikinase activity"/>
    <property type="evidence" value="ECO:0007669"/>
    <property type="project" value="UniProtKB-EC"/>
</dbReference>
<evidence type="ECO:0000256" key="7">
    <source>
        <dbReference type="ARBA" id="ARBA00022679"/>
    </source>
</evidence>
<dbReference type="EC" id="2.7.9.2" evidence="5 15"/>
<dbReference type="UniPathway" id="UPA00138"/>
<comment type="caution">
    <text evidence="20">The sequence shown here is derived from an EMBL/GenBank/DDBJ whole genome shotgun (WGS) entry which is preliminary data.</text>
</comment>
<dbReference type="SUPFAM" id="SSF56059">
    <property type="entry name" value="Glutathione synthetase ATP-binding domain-like"/>
    <property type="match status" value="1"/>
</dbReference>
<evidence type="ECO:0000259" key="19">
    <source>
        <dbReference type="Pfam" id="PF02896"/>
    </source>
</evidence>
<accession>A0A4R4E1I2</accession>
<dbReference type="Proteomes" id="UP000295164">
    <property type="component" value="Unassembled WGS sequence"/>
</dbReference>
<comment type="catalytic activity">
    <reaction evidence="14 15">
        <text>pyruvate + ATP + H2O = phosphoenolpyruvate + AMP + phosphate + 2 H(+)</text>
        <dbReference type="Rhea" id="RHEA:11364"/>
        <dbReference type="ChEBI" id="CHEBI:15361"/>
        <dbReference type="ChEBI" id="CHEBI:15377"/>
        <dbReference type="ChEBI" id="CHEBI:15378"/>
        <dbReference type="ChEBI" id="CHEBI:30616"/>
        <dbReference type="ChEBI" id="CHEBI:43474"/>
        <dbReference type="ChEBI" id="CHEBI:58702"/>
        <dbReference type="ChEBI" id="CHEBI:456215"/>
        <dbReference type="EC" id="2.7.9.2"/>
    </reaction>
</comment>
<dbReference type="SUPFAM" id="SSF52009">
    <property type="entry name" value="Phosphohistidine domain"/>
    <property type="match status" value="1"/>
</dbReference>
<evidence type="ECO:0000259" key="18">
    <source>
        <dbReference type="Pfam" id="PF01326"/>
    </source>
</evidence>
<dbReference type="RefSeq" id="WP_131851363.1">
    <property type="nucleotide sequence ID" value="NZ_SKFH01000007.1"/>
</dbReference>
<evidence type="ECO:0000256" key="4">
    <source>
        <dbReference type="ARBA" id="ARBA00007837"/>
    </source>
</evidence>
<dbReference type="InterPro" id="IPR008279">
    <property type="entry name" value="PEP-util_enz_mobile_dom"/>
</dbReference>
<protein>
    <recommendedName>
        <fullName evidence="6 15">Phosphoenolpyruvate synthase</fullName>
        <shortName evidence="15">PEP synthase</shortName>
        <ecNumber evidence="5 15">2.7.9.2</ecNumber>
    </recommendedName>
    <alternativeName>
        <fullName evidence="13 15">Pyruvate, water dikinase</fullName>
    </alternativeName>
</protein>
<dbReference type="Gene3D" id="3.30.470.20">
    <property type="entry name" value="ATP-grasp fold, B domain"/>
    <property type="match status" value="1"/>
</dbReference>
<dbReference type="NCBIfam" id="NF005057">
    <property type="entry name" value="PRK06464.1"/>
    <property type="match status" value="1"/>
</dbReference>
<name>A0A4R4E1I2_9BACT</name>
<dbReference type="OrthoDB" id="9765468at2"/>
<comment type="cofactor">
    <cofactor evidence="1 15">
        <name>Mg(2+)</name>
        <dbReference type="ChEBI" id="CHEBI:18420"/>
    </cofactor>
</comment>
<evidence type="ECO:0000256" key="3">
    <source>
        <dbReference type="ARBA" id="ARBA00004742"/>
    </source>
</evidence>
<dbReference type="InterPro" id="IPR002192">
    <property type="entry name" value="PPDK_AMP/ATP-bd"/>
</dbReference>
<feature type="domain" description="Pyruvate phosphate dikinase AMP/ATP-binding" evidence="18">
    <location>
        <begin position="17"/>
        <end position="336"/>
    </location>
</feature>
<dbReference type="Pfam" id="PF00391">
    <property type="entry name" value="PEP-utilizers"/>
    <property type="match status" value="1"/>
</dbReference>
<dbReference type="Gene3D" id="3.20.20.60">
    <property type="entry name" value="Phosphoenolpyruvate-binding domains"/>
    <property type="match status" value="1"/>
</dbReference>
<dbReference type="InterPro" id="IPR023151">
    <property type="entry name" value="PEP_util_CS"/>
</dbReference>
<evidence type="ECO:0000256" key="5">
    <source>
        <dbReference type="ARBA" id="ARBA00011996"/>
    </source>
</evidence>
<feature type="domain" description="PEP-utilising enzyme mobile" evidence="17">
    <location>
        <begin position="377"/>
        <end position="447"/>
    </location>
</feature>
<comment type="similarity">
    <text evidence="4 15">Belongs to the PEP-utilizing enzyme family.</text>
</comment>
<keyword evidence="20" id="KW-0670">Pyruvate</keyword>
<feature type="region of interest" description="Disordered" evidence="16">
    <location>
        <begin position="787"/>
        <end position="811"/>
    </location>
</feature>
<comment type="function">
    <text evidence="2 15">Catalyzes the phosphorylation of pyruvate to phosphoenolpyruvate.</text>
</comment>
<keyword evidence="9 15" id="KW-0547">Nucleotide-binding</keyword>
<dbReference type="InterPro" id="IPR040442">
    <property type="entry name" value="Pyrv_kinase-like_dom_sf"/>
</dbReference>
<comment type="pathway">
    <text evidence="3 15">Carbohydrate biosynthesis; gluconeogenesis.</text>
</comment>
<dbReference type="GO" id="GO:0005524">
    <property type="term" value="F:ATP binding"/>
    <property type="evidence" value="ECO:0007669"/>
    <property type="project" value="UniProtKB-KW"/>
</dbReference>
<dbReference type="NCBIfam" id="TIGR01418">
    <property type="entry name" value="PEP_synth"/>
    <property type="match status" value="1"/>
</dbReference>
<dbReference type="GO" id="GO:0006094">
    <property type="term" value="P:gluconeogenesis"/>
    <property type="evidence" value="ECO:0007669"/>
    <property type="project" value="UniProtKB-UniPathway"/>
</dbReference>
<evidence type="ECO:0000259" key="17">
    <source>
        <dbReference type="Pfam" id="PF00391"/>
    </source>
</evidence>
<evidence type="ECO:0000256" key="8">
    <source>
        <dbReference type="ARBA" id="ARBA00022723"/>
    </source>
</evidence>
<evidence type="ECO:0000256" key="1">
    <source>
        <dbReference type="ARBA" id="ARBA00001946"/>
    </source>
</evidence>
<evidence type="ECO:0000256" key="14">
    <source>
        <dbReference type="ARBA" id="ARBA00047700"/>
    </source>
</evidence>
<keyword evidence="8 15" id="KW-0479">Metal-binding</keyword>
<sequence>MATFIRYYSELGLADAPSVGSKNAFLGELFQTVTTPGMQVPDGFAITGDAFLEFLRVNNLEPKLLQILDNLDRLSFGNLARTGEIARTLLLQAKLPETLAHEAILAYRALADGDGPVVVRSSALSDDDPAANFAGLHDSFRNVRGEAALLQSLKACFASVFNNRAIKYRQEKGFLQEKMSLAIGVQRMVRADLGGSGVAVTLDPETGFRNVVHISAIWGLGENMTHGSATPDEYRVFKPNLARGYDALLQKALGAKEHKLFFDSAGTARNTPTPEADRARYVLSDERAEELARCCVDIEARVGRPMDIEWAIDGSDDILYLLQARPETVQSAQNPHVFTDYHLERKGLSLISGQAIGMKVVSGKARILQSQREPELQPGEIIVTDLVHPDWEPVLELAAAIVTNKGGRTSHASIMARELGIPAVVGCGDATERITDGEWITVSCCEGSTGNVYRGVIPYVLLEHDFSGTRLTAKTRVKLIAGDPDSAFRLSFYPNDGVGLMRLEFLIGHFIRIHPMALVRYEELSDTELRRLIDERTKGYTDKKEYFVDQLAQGIAVMAAAFYPKEVIVRTSDLKTNEYAGLIGGSAFEPQEENPMLGFRGAARYYHPLYEEGFALECAAIRRVRTRMGLTNVKVMVPFCRTVEEAAKVVSVLAGNGLDRCVDESLQLYMMAEIPANVLLAGEFARHFDGFSIGSNDLTQLTLGIDRGSALVAGQFSEQNEATRLLISQMIAAGHKAGKTVGLCGQAPSDDADFVRFLVEQGIDSISFNPDSLLNGIGYVAHAEAMRGEHDGPGDPSRMPGGRRKKEQPEP</sequence>
<evidence type="ECO:0000256" key="10">
    <source>
        <dbReference type="ARBA" id="ARBA00022777"/>
    </source>
</evidence>
<dbReference type="SUPFAM" id="SSF51621">
    <property type="entry name" value="Phosphoenolpyruvate/pyruvate domain"/>
    <property type="match status" value="1"/>
</dbReference>
<feature type="domain" description="PEP-utilising enzyme C-terminal" evidence="19">
    <location>
        <begin position="474"/>
        <end position="774"/>
    </location>
</feature>
<dbReference type="InterPro" id="IPR006319">
    <property type="entry name" value="PEP_synth"/>
</dbReference>
<dbReference type="Pfam" id="PF01326">
    <property type="entry name" value="PPDK_N"/>
    <property type="match status" value="1"/>
</dbReference>
<evidence type="ECO:0000256" key="12">
    <source>
        <dbReference type="ARBA" id="ARBA00022842"/>
    </source>
</evidence>
<dbReference type="InterPro" id="IPR015813">
    <property type="entry name" value="Pyrv/PenolPyrv_kinase-like_dom"/>
</dbReference>
<dbReference type="Gene3D" id="3.30.1490.20">
    <property type="entry name" value="ATP-grasp fold, A domain"/>
    <property type="match status" value="1"/>
</dbReference>
<evidence type="ECO:0000256" key="6">
    <source>
        <dbReference type="ARBA" id="ARBA00021623"/>
    </source>
</evidence>
<gene>
    <name evidence="20" type="ORF">E0486_06635</name>
</gene>
<proteinExistence type="inferred from homology"/>
<evidence type="ECO:0000256" key="11">
    <source>
        <dbReference type="ARBA" id="ARBA00022840"/>
    </source>
</evidence>
<dbReference type="InterPro" id="IPR036637">
    <property type="entry name" value="Phosphohistidine_dom_sf"/>
</dbReference>
<dbReference type="EMBL" id="SKFH01000007">
    <property type="protein sequence ID" value="TCZ73344.1"/>
    <property type="molecule type" value="Genomic_DNA"/>
</dbReference>
<evidence type="ECO:0000313" key="20">
    <source>
        <dbReference type="EMBL" id="TCZ73344.1"/>
    </source>
</evidence>
<dbReference type="PIRSF" id="PIRSF000854">
    <property type="entry name" value="PEP_synthase"/>
    <property type="match status" value="1"/>
</dbReference>
<organism evidence="20 21">
    <name type="scientific">Flaviaesturariibacter aridisoli</name>
    <dbReference type="NCBI Taxonomy" id="2545761"/>
    <lineage>
        <taxon>Bacteria</taxon>
        <taxon>Pseudomonadati</taxon>
        <taxon>Bacteroidota</taxon>
        <taxon>Chitinophagia</taxon>
        <taxon>Chitinophagales</taxon>
        <taxon>Chitinophagaceae</taxon>
        <taxon>Flaviaestuariibacter</taxon>
    </lineage>
</organism>
<dbReference type="GO" id="GO:0046872">
    <property type="term" value="F:metal ion binding"/>
    <property type="evidence" value="ECO:0007669"/>
    <property type="project" value="UniProtKB-KW"/>
</dbReference>
<evidence type="ECO:0000256" key="13">
    <source>
        <dbReference type="ARBA" id="ARBA00033470"/>
    </source>
</evidence>
<dbReference type="InterPro" id="IPR000121">
    <property type="entry name" value="PEP_util_C"/>
</dbReference>